<accession>A0A371GP28</accession>
<dbReference type="AlphaFoldDB" id="A0A371GP28"/>
<protein>
    <submittedName>
        <fullName evidence="1">Uncharacterized protein</fullName>
    </submittedName>
</protein>
<name>A0A371GP28_MUCPR</name>
<comment type="caution">
    <text evidence="1">The sequence shown here is derived from an EMBL/GenBank/DDBJ whole genome shotgun (WGS) entry which is preliminary data.</text>
</comment>
<dbReference type="Proteomes" id="UP000257109">
    <property type="component" value="Unassembled WGS sequence"/>
</dbReference>
<dbReference type="EMBL" id="QJKJ01004914">
    <property type="protein sequence ID" value="RDX92250.1"/>
    <property type="molecule type" value="Genomic_DNA"/>
</dbReference>
<gene>
    <name evidence="1" type="ORF">CR513_25650</name>
</gene>
<proteinExistence type="predicted"/>
<reference evidence="1" key="1">
    <citation type="submission" date="2018-05" db="EMBL/GenBank/DDBJ databases">
        <title>Draft genome of Mucuna pruriens seed.</title>
        <authorList>
            <person name="Nnadi N.E."/>
            <person name="Vos R."/>
            <person name="Hasami M.H."/>
            <person name="Devisetty U.K."/>
            <person name="Aguiy J.C."/>
        </authorList>
    </citation>
    <scope>NUCLEOTIDE SEQUENCE [LARGE SCALE GENOMIC DNA]</scope>
    <source>
        <strain evidence="1">JCA_2017</strain>
    </source>
</reference>
<organism evidence="1 2">
    <name type="scientific">Mucuna pruriens</name>
    <name type="common">Velvet bean</name>
    <name type="synonym">Dolichos pruriens</name>
    <dbReference type="NCBI Taxonomy" id="157652"/>
    <lineage>
        <taxon>Eukaryota</taxon>
        <taxon>Viridiplantae</taxon>
        <taxon>Streptophyta</taxon>
        <taxon>Embryophyta</taxon>
        <taxon>Tracheophyta</taxon>
        <taxon>Spermatophyta</taxon>
        <taxon>Magnoliopsida</taxon>
        <taxon>eudicotyledons</taxon>
        <taxon>Gunneridae</taxon>
        <taxon>Pentapetalae</taxon>
        <taxon>rosids</taxon>
        <taxon>fabids</taxon>
        <taxon>Fabales</taxon>
        <taxon>Fabaceae</taxon>
        <taxon>Papilionoideae</taxon>
        <taxon>50 kb inversion clade</taxon>
        <taxon>NPAAA clade</taxon>
        <taxon>indigoferoid/millettioid clade</taxon>
        <taxon>Phaseoleae</taxon>
        <taxon>Mucuna</taxon>
    </lineage>
</organism>
<keyword evidence="2" id="KW-1185">Reference proteome</keyword>
<evidence type="ECO:0000313" key="1">
    <source>
        <dbReference type="EMBL" id="RDX92250.1"/>
    </source>
</evidence>
<evidence type="ECO:0000313" key="2">
    <source>
        <dbReference type="Proteomes" id="UP000257109"/>
    </source>
</evidence>
<dbReference type="OrthoDB" id="1624952at2759"/>
<feature type="non-terminal residue" evidence="1">
    <location>
        <position position="1"/>
    </location>
</feature>
<sequence length="93" mass="10679">MESSFHNNRHGRTTSTGIGVGLKRNLFGRDAFNWPRRLHLDVFSLDWDSREDSDSGVNDVFGAKYLRRPNNNDIDRLLQIGETCEFPERALAV</sequence>